<sequence>MYPKNLAPSHRFPLNGSLNLDFLRHSQRLMGTKEGCREGACGSCLILVGETDGDAVSYRAINSCLPPLAEVDGKHVVTIEGLNDRNNRALNPIQQAIMIEGATQCGYYCTPGIVLALTGFFLGNPYPDENEAIAAISGNLCPFTGYPVHKTRCGAASWDIVPLRCQ</sequence>
<keyword evidence="2" id="KW-0560">Oxidoreductase</keyword>
<dbReference type="Pfam" id="PF01799">
    <property type="entry name" value="Fer2_2"/>
    <property type="match status" value="1"/>
</dbReference>
<dbReference type="PANTHER" id="PTHR45444">
    <property type="entry name" value="XANTHINE DEHYDROGENASE"/>
    <property type="match status" value="1"/>
</dbReference>
<organism evidence="6">
    <name type="scientific">Candidatus Kentrum sp. LPFa</name>
    <dbReference type="NCBI Taxonomy" id="2126335"/>
    <lineage>
        <taxon>Bacteria</taxon>
        <taxon>Pseudomonadati</taxon>
        <taxon>Pseudomonadota</taxon>
        <taxon>Gammaproteobacteria</taxon>
        <taxon>Candidatus Kentrum</taxon>
    </lineage>
</organism>
<proteinExistence type="predicted"/>
<dbReference type="PANTHER" id="PTHR45444:SF3">
    <property type="entry name" value="XANTHINE DEHYDROGENASE"/>
    <property type="match status" value="1"/>
</dbReference>
<dbReference type="SUPFAM" id="SSF54292">
    <property type="entry name" value="2Fe-2S ferredoxin-like"/>
    <property type="match status" value="1"/>
</dbReference>
<dbReference type="InterPro" id="IPR036884">
    <property type="entry name" value="2Fe-2S-bd_dom_sf"/>
</dbReference>
<evidence type="ECO:0000259" key="5">
    <source>
        <dbReference type="Pfam" id="PF01799"/>
    </source>
</evidence>
<dbReference type="PROSITE" id="PS00197">
    <property type="entry name" value="2FE2S_FER_1"/>
    <property type="match status" value="1"/>
</dbReference>
<reference evidence="6" key="1">
    <citation type="submission" date="2019-02" db="EMBL/GenBank/DDBJ databases">
        <authorList>
            <person name="Gruber-Vodicka R. H."/>
            <person name="Seah K. B. B."/>
        </authorList>
    </citation>
    <scope>NUCLEOTIDE SEQUENCE</scope>
    <source>
        <strain evidence="6">BECK_S313</strain>
    </source>
</reference>
<dbReference type="AlphaFoldDB" id="A0A450VYE4"/>
<dbReference type="InterPro" id="IPR012675">
    <property type="entry name" value="Beta-grasp_dom_sf"/>
</dbReference>
<name>A0A450VYE4_9GAMM</name>
<dbReference type="SUPFAM" id="SSF47741">
    <property type="entry name" value="CO dehydrogenase ISP C-domain like"/>
    <property type="match status" value="1"/>
</dbReference>
<dbReference type="Gene3D" id="1.10.150.120">
    <property type="entry name" value="[2Fe-2S]-binding domain"/>
    <property type="match status" value="1"/>
</dbReference>
<dbReference type="Pfam" id="PF00111">
    <property type="entry name" value="Fer2"/>
    <property type="match status" value="1"/>
</dbReference>
<dbReference type="InterPro" id="IPR036010">
    <property type="entry name" value="2Fe-2S_ferredoxin-like_sf"/>
</dbReference>
<keyword evidence="1" id="KW-0479">Metal-binding</keyword>
<gene>
    <name evidence="6" type="ORF">BECKLPF1236B_GA0070989_101120</name>
</gene>
<evidence type="ECO:0000259" key="4">
    <source>
        <dbReference type="Pfam" id="PF00111"/>
    </source>
</evidence>
<dbReference type="GO" id="GO:0016491">
    <property type="term" value="F:oxidoreductase activity"/>
    <property type="evidence" value="ECO:0007669"/>
    <property type="project" value="UniProtKB-KW"/>
</dbReference>
<evidence type="ECO:0000313" key="6">
    <source>
        <dbReference type="EMBL" id="VFK09696.1"/>
    </source>
</evidence>
<dbReference type="InterPro" id="IPR001041">
    <property type="entry name" value="2Fe-2S_ferredoxin-type"/>
</dbReference>
<accession>A0A450VYE4</accession>
<dbReference type="Gene3D" id="3.10.20.30">
    <property type="match status" value="1"/>
</dbReference>
<dbReference type="GO" id="GO:0005506">
    <property type="term" value="F:iron ion binding"/>
    <property type="evidence" value="ECO:0007669"/>
    <property type="project" value="InterPro"/>
</dbReference>
<keyword evidence="3" id="KW-0408">Iron</keyword>
<dbReference type="InterPro" id="IPR006058">
    <property type="entry name" value="2Fe2S_fd_BS"/>
</dbReference>
<protein>
    <submittedName>
        <fullName evidence="6">2Fe-2S iron-sulfur cluster binding domain-containing protein</fullName>
    </submittedName>
</protein>
<feature type="domain" description="2Fe-2S ferredoxin-type" evidence="4">
    <location>
        <begin position="16"/>
        <end position="52"/>
    </location>
</feature>
<dbReference type="EMBL" id="CAADFK010000011">
    <property type="protein sequence ID" value="VFK09696.1"/>
    <property type="molecule type" value="Genomic_DNA"/>
</dbReference>
<evidence type="ECO:0000256" key="1">
    <source>
        <dbReference type="ARBA" id="ARBA00022723"/>
    </source>
</evidence>
<evidence type="ECO:0000256" key="2">
    <source>
        <dbReference type="ARBA" id="ARBA00023002"/>
    </source>
</evidence>
<feature type="domain" description="[2Fe-2S]-binding" evidence="5">
    <location>
        <begin position="78"/>
        <end position="147"/>
    </location>
</feature>
<dbReference type="InterPro" id="IPR002888">
    <property type="entry name" value="2Fe-2S-bd"/>
</dbReference>
<dbReference type="InterPro" id="IPR016208">
    <property type="entry name" value="Ald_Oxase/xanthine_DH-like"/>
</dbReference>
<evidence type="ECO:0000256" key="3">
    <source>
        <dbReference type="ARBA" id="ARBA00023004"/>
    </source>
</evidence>
<dbReference type="GO" id="GO:0051537">
    <property type="term" value="F:2 iron, 2 sulfur cluster binding"/>
    <property type="evidence" value="ECO:0007669"/>
    <property type="project" value="InterPro"/>
</dbReference>